<reference evidence="1" key="1">
    <citation type="journal article" date="2014" name="Front. Microbiol.">
        <title>High frequency of phylogenetically diverse reductive dehalogenase-homologous genes in deep subseafloor sedimentary metagenomes.</title>
        <authorList>
            <person name="Kawai M."/>
            <person name="Futagami T."/>
            <person name="Toyoda A."/>
            <person name="Takaki Y."/>
            <person name="Nishi S."/>
            <person name="Hori S."/>
            <person name="Arai W."/>
            <person name="Tsubouchi T."/>
            <person name="Morono Y."/>
            <person name="Uchiyama I."/>
            <person name="Ito T."/>
            <person name="Fujiyama A."/>
            <person name="Inagaki F."/>
            <person name="Takami H."/>
        </authorList>
    </citation>
    <scope>NUCLEOTIDE SEQUENCE</scope>
    <source>
        <strain evidence="1">Expedition CK06-06</strain>
    </source>
</reference>
<name>X0SZ81_9ZZZZ</name>
<evidence type="ECO:0000313" key="1">
    <source>
        <dbReference type="EMBL" id="GAF86289.1"/>
    </source>
</evidence>
<accession>X0SZ81</accession>
<feature type="non-terminal residue" evidence="1">
    <location>
        <position position="1"/>
    </location>
</feature>
<gene>
    <name evidence="1" type="ORF">S01H1_28760</name>
</gene>
<dbReference type="EMBL" id="BARS01017598">
    <property type="protein sequence ID" value="GAF86289.1"/>
    <property type="molecule type" value="Genomic_DNA"/>
</dbReference>
<organism evidence="1">
    <name type="scientific">marine sediment metagenome</name>
    <dbReference type="NCBI Taxonomy" id="412755"/>
    <lineage>
        <taxon>unclassified sequences</taxon>
        <taxon>metagenomes</taxon>
        <taxon>ecological metagenomes</taxon>
    </lineage>
</organism>
<sequence>EHTWYPFQIVYSYKDDITEEYTVKDIKANLPIDVSLFDIPQIRAQFSKFKGNPNIEY</sequence>
<protein>
    <submittedName>
        <fullName evidence="1">Uncharacterized protein</fullName>
    </submittedName>
</protein>
<proteinExistence type="predicted"/>
<dbReference type="AlphaFoldDB" id="X0SZ81"/>
<comment type="caution">
    <text evidence="1">The sequence shown here is derived from an EMBL/GenBank/DDBJ whole genome shotgun (WGS) entry which is preliminary data.</text>
</comment>